<organism evidence="2 3">
    <name type="scientific">Blastopirellula marina DSM 3645</name>
    <dbReference type="NCBI Taxonomy" id="314230"/>
    <lineage>
        <taxon>Bacteria</taxon>
        <taxon>Pseudomonadati</taxon>
        <taxon>Planctomycetota</taxon>
        <taxon>Planctomycetia</taxon>
        <taxon>Pirellulales</taxon>
        <taxon>Pirellulaceae</taxon>
        <taxon>Blastopirellula</taxon>
    </lineage>
</organism>
<accession>A3ZUV5</accession>
<evidence type="ECO:0000313" key="2">
    <source>
        <dbReference type="EMBL" id="EAQ79691.1"/>
    </source>
</evidence>
<dbReference type="HOGENOM" id="CLU_104147_0_0_0"/>
<keyword evidence="1" id="KW-0472">Membrane</keyword>
<dbReference type="InterPro" id="IPR023393">
    <property type="entry name" value="START-like_dom_sf"/>
</dbReference>
<keyword evidence="1" id="KW-0812">Transmembrane</keyword>
<dbReference type="EMBL" id="AANZ01000013">
    <property type="protein sequence ID" value="EAQ79691.1"/>
    <property type="molecule type" value="Genomic_DNA"/>
</dbReference>
<dbReference type="eggNOG" id="COG3832">
    <property type="taxonomic scope" value="Bacteria"/>
</dbReference>
<comment type="caution">
    <text evidence="2">The sequence shown here is derived from an EMBL/GenBank/DDBJ whole genome shotgun (WGS) entry which is preliminary data.</text>
</comment>
<evidence type="ECO:0000313" key="3">
    <source>
        <dbReference type="Proteomes" id="UP000004358"/>
    </source>
</evidence>
<dbReference type="CDD" id="cd07818">
    <property type="entry name" value="SRPBCC_1"/>
    <property type="match status" value="1"/>
</dbReference>
<reference evidence="2 3" key="1">
    <citation type="submission" date="2006-02" db="EMBL/GenBank/DDBJ databases">
        <authorList>
            <person name="Amann R."/>
            <person name="Ferriera S."/>
            <person name="Johnson J."/>
            <person name="Kravitz S."/>
            <person name="Halpern A."/>
            <person name="Remington K."/>
            <person name="Beeson K."/>
            <person name="Tran B."/>
            <person name="Rogers Y.-H."/>
            <person name="Friedman R."/>
            <person name="Venter J.C."/>
        </authorList>
    </citation>
    <scope>NUCLEOTIDE SEQUENCE [LARGE SCALE GENOMIC DNA]</scope>
    <source>
        <strain evidence="2 3">DSM 3645</strain>
    </source>
</reference>
<dbReference type="RefSeq" id="WP_002652761.1">
    <property type="nucleotide sequence ID" value="NZ_CH672376.1"/>
</dbReference>
<sequence length="193" mass="21241">MILKIIIGVVVALAGLVVIVVIAAMLQPNEFSVQRSLSMSAPPEIAFAHVNDLKKWEAWSPWEKLDPNMRKTYTDNVVGEGASYSWDGNSDIGEGSLTIIQSTPEQQIDMDLKFVRPFACENDVVFTFVPSGEQTTVTWKMDGKNTFFSKVMCLFISMDKMVGSQFSEGLESLKKISEAETKHASPGVANTPS</sequence>
<dbReference type="STRING" id="314230.DSM3645_24320"/>
<dbReference type="InterPro" id="IPR019587">
    <property type="entry name" value="Polyketide_cyclase/dehydratase"/>
</dbReference>
<evidence type="ECO:0008006" key="4">
    <source>
        <dbReference type="Google" id="ProtNLM"/>
    </source>
</evidence>
<dbReference type="Pfam" id="PF10604">
    <property type="entry name" value="Polyketide_cyc2"/>
    <property type="match status" value="1"/>
</dbReference>
<protein>
    <recommendedName>
        <fullName evidence="4">Polyketide cyclase</fullName>
    </recommendedName>
</protein>
<feature type="transmembrane region" description="Helical" evidence="1">
    <location>
        <begin position="6"/>
        <end position="26"/>
    </location>
</feature>
<dbReference type="Gene3D" id="3.30.530.20">
    <property type="match status" value="1"/>
</dbReference>
<dbReference type="SUPFAM" id="SSF55961">
    <property type="entry name" value="Bet v1-like"/>
    <property type="match status" value="1"/>
</dbReference>
<dbReference type="Proteomes" id="UP000004358">
    <property type="component" value="Unassembled WGS sequence"/>
</dbReference>
<evidence type="ECO:0000256" key="1">
    <source>
        <dbReference type="SAM" id="Phobius"/>
    </source>
</evidence>
<name>A3ZUV5_9BACT</name>
<keyword evidence="1" id="KW-1133">Transmembrane helix</keyword>
<dbReference type="OrthoDB" id="9807923at2"/>
<gene>
    <name evidence="2" type="ORF">DSM3645_24320</name>
</gene>
<dbReference type="AlphaFoldDB" id="A3ZUV5"/>
<proteinExistence type="predicted"/>